<name>A0A427TVU5_9BACI</name>
<dbReference type="AlphaFoldDB" id="A0A427TVU5"/>
<keyword evidence="1" id="KW-1133">Transmembrane helix</keyword>
<comment type="caution">
    <text evidence="2">The sequence shown here is derived from an EMBL/GenBank/DDBJ whole genome shotgun (WGS) entry which is preliminary data.</text>
</comment>
<sequence>MYLLVVMVVYIFLAKRFVNWRRWREYYPTIQFYIICNLLYNFLFYQHTLWKYRAVTVDWLNHTLIEISFTFFIVPVVLMIYLEYYPKGKVRGVLYLLVWVAYFSVIEYLFEAKGLFIYENGRNGWWSVLFNIITFIIIKIHFKNALAAILISIPIIAVLLMFFHPALHDLK</sequence>
<organism evidence="2 3">
    <name type="scientific">Mesobacillus subterraneus</name>
    <dbReference type="NCBI Taxonomy" id="285983"/>
    <lineage>
        <taxon>Bacteria</taxon>
        <taxon>Bacillati</taxon>
        <taxon>Bacillota</taxon>
        <taxon>Bacilli</taxon>
        <taxon>Bacillales</taxon>
        <taxon>Bacillaceae</taxon>
        <taxon>Mesobacillus</taxon>
    </lineage>
</organism>
<proteinExistence type="predicted"/>
<keyword evidence="1" id="KW-0812">Transmembrane</keyword>
<accession>A0A427TVU5</accession>
<keyword evidence="1" id="KW-0472">Membrane</keyword>
<dbReference type="Proteomes" id="UP000279911">
    <property type="component" value="Unassembled WGS sequence"/>
</dbReference>
<feature type="transmembrane region" description="Helical" evidence="1">
    <location>
        <begin position="94"/>
        <end position="112"/>
    </location>
</feature>
<feature type="transmembrane region" description="Helical" evidence="1">
    <location>
        <begin position="148"/>
        <end position="167"/>
    </location>
</feature>
<dbReference type="NCBIfam" id="NF041644">
    <property type="entry name" value="CBO0543_fam"/>
    <property type="match status" value="1"/>
</dbReference>
<dbReference type="OrthoDB" id="1730091at2"/>
<evidence type="ECO:0000313" key="2">
    <source>
        <dbReference type="EMBL" id="RSD28514.1"/>
    </source>
</evidence>
<feature type="transmembrane region" description="Helical" evidence="1">
    <location>
        <begin position="124"/>
        <end position="142"/>
    </location>
</feature>
<reference evidence="3" key="1">
    <citation type="submission" date="2018-12" db="EMBL/GenBank/DDBJ databases">
        <title>Bacillus chawlae sp. nov., Bacillus glennii sp. nov., and Bacillus saganii sp. nov. Isolated from the Vehicle Assembly Building at Kennedy Space Center where the Viking Spacecraft were Assembled.</title>
        <authorList>
            <person name="Seuylemezian A."/>
            <person name="Vaishampayan P."/>
        </authorList>
    </citation>
    <scope>NUCLEOTIDE SEQUENCE [LARGE SCALE GENOMIC DNA]</scope>
    <source>
        <strain evidence="3">DSM 13966</strain>
    </source>
</reference>
<feature type="transmembrane region" description="Helical" evidence="1">
    <location>
        <begin position="26"/>
        <end position="43"/>
    </location>
</feature>
<dbReference type="EMBL" id="RSFW01000007">
    <property type="protein sequence ID" value="RSD28514.1"/>
    <property type="molecule type" value="Genomic_DNA"/>
</dbReference>
<protein>
    <submittedName>
        <fullName evidence="2">Uncharacterized protein</fullName>
    </submittedName>
</protein>
<dbReference type="InterPro" id="IPR048147">
    <property type="entry name" value="CBO0543-like"/>
</dbReference>
<evidence type="ECO:0000313" key="3">
    <source>
        <dbReference type="Proteomes" id="UP000279911"/>
    </source>
</evidence>
<evidence type="ECO:0000256" key="1">
    <source>
        <dbReference type="SAM" id="Phobius"/>
    </source>
</evidence>
<gene>
    <name evidence="2" type="ORF">EJA10_05380</name>
</gene>
<feature type="transmembrane region" description="Helical" evidence="1">
    <location>
        <begin position="64"/>
        <end position="82"/>
    </location>
</feature>